<dbReference type="GO" id="GO:0005886">
    <property type="term" value="C:plasma membrane"/>
    <property type="evidence" value="ECO:0007669"/>
    <property type="project" value="UniProtKB-SubCell"/>
</dbReference>
<dbReference type="SUPFAM" id="SSF81321">
    <property type="entry name" value="Family A G protein-coupled receptor-like"/>
    <property type="match status" value="1"/>
</dbReference>
<feature type="transmembrane region" description="Helical" evidence="13">
    <location>
        <begin position="237"/>
        <end position="256"/>
    </location>
</feature>
<sequence length="378" mass="42944">MFSVYSASCGLQDQTDERFTSHFHFVAKQSHSSLQRESLTSAMSEEMLNLSVDYYYEEDFAPDPGFQMMNIIVTVFYAITCVLGIPGNAFVMWIAGMKMKKTVNTTWFLNLAIADLFCCLSIPFIITEVLLNYHWPFGKILCKMIPSVIVLNMFASIVTLTLISMDRFLQVIKPVWSQNHRTVTLASQLCALSWLLSMLLCLPNMIYRETAHFHYSNQTRCMISDHSVRKMACMSRFVLGFLIPIVIIVLCNSFILRKVNSGRFSTSQKPRQIIVGVIMAFCLCWLPYHVVGTMLEYGGKTSEVVAMYLDQPSIVLAYLNSCLNPLLYAFIGQDFKKKVRVSLKRAFQNAFNDTSVRSSTYSKTELPHTSNSAETCIS</sequence>
<evidence type="ECO:0000256" key="8">
    <source>
        <dbReference type="ARBA" id="ARBA00023157"/>
    </source>
</evidence>
<dbReference type="PANTHER" id="PTHR24225">
    <property type="entry name" value="CHEMOTACTIC RECEPTOR"/>
    <property type="match status" value="1"/>
</dbReference>
<dbReference type="PANTHER" id="PTHR24225:SF29">
    <property type="entry name" value="C5A ANAPHYLATOXIN CHEMOTACTIC RECEPTOR 1"/>
    <property type="match status" value="1"/>
</dbReference>
<feature type="transmembrane region" description="Helical" evidence="13">
    <location>
        <begin position="272"/>
        <end position="291"/>
    </location>
</feature>
<evidence type="ECO:0000313" key="16">
    <source>
        <dbReference type="Proteomes" id="UP000261540"/>
    </source>
</evidence>
<dbReference type="STRING" id="1676925.ENSPKIP00000011973"/>
<keyword evidence="16" id="KW-1185">Reference proteome</keyword>
<feature type="transmembrane region" description="Helical" evidence="13">
    <location>
        <begin position="311"/>
        <end position="331"/>
    </location>
</feature>
<evidence type="ECO:0000313" key="15">
    <source>
        <dbReference type="Ensembl" id="ENSPKIP00000011973.1"/>
    </source>
</evidence>
<keyword evidence="3" id="KW-0145">Chemotaxis</keyword>
<evidence type="ECO:0000256" key="3">
    <source>
        <dbReference type="ARBA" id="ARBA00022500"/>
    </source>
</evidence>
<dbReference type="PROSITE" id="PS00237">
    <property type="entry name" value="G_PROTEIN_RECEP_F1_1"/>
    <property type="match status" value="1"/>
</dbReference>
<keyword evidence="5 13" id="KW-1133">Transmembrane helix</keyword>
<evidence type="ECO:0000256" key="1">
    <source>
        <dbReference type="ARBA" id="ARBA00004651"/>
    </source>
</evidence>
<dbReference type="PROSITE" id="PS50262">
    <property type="entry name" value="G_PROTEIN_RECEP_F1_2"/>
    <property type="match status" value="1"/>
</dbReference>
<dbReference type="CTD" id="719"/>
<dbReference type="OrthoDB" id="9835842at2759"/>
<evidence type="ECO:0000256" key="9">
    <source>
        <dbReference type="ARBA" id="ARBA00023170"/>
    </source>
</evidence>
<feature type="transmembrane region" description="Helical" evidence="13">
    <location>
        <begin position="185"/>
        <end position="207"/>
    </location>
</feature>
<keyword evidence="10 12" id="KW-0807">Transducer</keyword>
<dbReference type="FunFam" id="1.20.1070.10:FF:000034">
    <property type="entry name" value="G-protein coupled receptor 1"/>
    <property type="match status" value="1"/>
</dbReference>
<dbReference type="Proteomes" id="UP000261540">
    <property type="component" value="Unplaced"/>
</dbReference>
<evidence type="ECO:0000256" key="5">
    <source>
        <dbReference type="ARBA" id="ARBA00022989"/>
    </source>
</evidence>
<feature type="transmembrane region" description="Helical" evidence="13">
    <location>
        <begin position="71"/>
        <end position="95"/>
    </location>
</feature>
<evidence type="ECO:0000256" key="12">
    <source>
        <dbReference type="RuleBase" id="RU000688"/>
    </source>
</evidence>
<evidence type="ECO:0000256" key="2">
    <source>
        <dbReference type="ARBA" id="ARBA00022475"/>
    </source>
</evidence>
<dbReference type="GO" id="GO:0004878">
    <property type="term" value="F:complement component C5a receptor activity"/>
    <property type="evidence" value="ECO:0007669"/>
    <property type="project" value="TreeGrafter"/>
</dbReference>
<keyword evidence="7 13" id="KW-0472">Membrane</keyword>
<dbReference type="AlphaFoldDB" id="A0A3B3R0Q5"/>
<organism evidence="15 16">
    <name type="scientific">Paramormyrops kingsleyae</name>
    <dbReference type="NCBI Taxonomy" id="1676925"/>
    <lineage>
        <taxon>Eukaryota</taxon>
        <taxon>Metazoa</taxon>
        <taxon>Chordata</taxon>
        <taxon>Craniata</taxon>
        <taxon>Vertebrata</taxon>
        <taxon>Euteleostomi</taxon>
        <taxon>Actinopterygii</taxon>
        <taxon>Neopterygii</taxon>
        <taxon>Teleostei</taxon>
        <taxon>Osteoglossocephala</taxon>
        <taxon>Osteoglossomorpha</taxon>
        <taxon>Osteoglossiformes</taxon>
        <taxon>Mormyridae</taxon>
        <taxon>Paramormyrops</taxon>
    </lineage>
</organism>
<keyword evidence="2" id="KW-1003">Cell membrane</keyword>
<dbReference type="GO" id="GO:0004930">
    <property type="term" value="F:G protein-coupled receptor activity"/>
    <property type="evidence" value="ECO:0007669"/>
    <property type="project" value="UniProtKB-KW"/>
</dbReference>
<dbReference type="Ensembl" id="ENSPKIT00000036356.1">
    <property type="protein sequence ID" value="ENSPKIP00000011973.1"/>
    <property type="gene ID" value="ENSPKIG00000025668.1"/>
</dbReference>
<proteinExistence type="inferred from homology"/>
<keyword evidence="4 12" id="KW-0812">Transmembrane</keyword>
<dbReference type="Gene3D" id="1.20.1070.10">
    <property type="entry name" value="Rhodopsin 7-helix transmembrane proteins"/>
    <property type="match status" value="1"/>
</dbReference>
<evidence type="ECO:0000256" key="4">
    <source>
        <dbReference type="ARBA" id="ARBA00022692"/>
    </source>
</evidence>
<keyword evidence="8" id="KW-1015">Disulfide bond</keyword>
<feature type="transmembrane region" description="Helical" evidence="13">
    <location>
        <begin position="146"/>
        <end position="165"/>
    </location>
</feature>
<evidence type="ECO:0000256" key="7">
    <source>
        <dbReference type="ARBA" id="ARBA00023136"/>
    </source>
</evidence>
<comment type="subcellular location">
    <subcellularLocation>
        <location evidence="1">Cell membrane</location>
        <topology evidence="1">Multi-pass membrane protein</topology>
    </subcellularLocation>
</comment>
<keyword evidence="6 12" id="KW-0297">G-protein coupled receptor</keyword>
<dbReference type="GeneTree" id="ENSGT01140000282544"/>
<evidence type="ECO:0000256" key="10">
    <source>
        <dbReference type="ARBA" id="ARBA00023224"/>
    </source>
</evidence>
<keyword evidence="9 12" id="KW-0675">Receptor</keyword>
<evidence type="ECO:0000259" key="14">
    <source>
        <dbReference type="PROSITE" id="PS50262"/>
    </source>
</evidence>
<dbReference type="InterPro" id="IPR017452">
    <property type="entry name" value="GPCR_Rhodpsn_7TM"/>
</dbReference>
<dbReference type="GO" id="GO:0007200">
    <property type="term" value="P:phospholipase C-activating G protein-coupled receptor signaling pathway"/>
    <property type="evidence" value="ECO:0007669"/>
    <property type="project" value="TreeGrafter"/>
</dbReference>
<dbReference type="GO" id="GO:0007204">
    <property type="term" value="P:positive regulation of cytosolic calcium ion concentration"/>
    <property type="evidence" value="ECO:0007669"/>
    <property type="project" value="TreeGrafter"/>
</dbReference>
<dbReference type="InterPro" id="IPR000276">
    <property type="entry name" value="GPCR_Rhodpsn"/>
</dbReference>
<name>A0A3B3R0Q5_9TELE</name>
<dbReference type="Pfam" id="PF00001">
    <property type="entry name" value="7tm_1"/>
    <property type="match status" value="1"/>
</dbReference>
<dbReference type="GO" id="GO:0006954">
    <property type="term" value="P:inflammatory response"/>
    <property type="evidence" value="ECO:0007669"/>
    <property type="project" value="TreeGrafter"/>
</dbReference>
<reference evidence="15" key="1">
    <citation type="submission" date="2025-08" db="UniProtKB">
        <authorList>
            <consortium name="Ensembl"/>
        </authorList>
    </citation>
    <scope>IDENTIFICATION</scope>
</reference>
<reference evidence="15" key="2">
    <citation type="submission" date="2025-09" db="UniProtKB">
        <authorList>
            <consortium name="Ensembl"/>
        </authorList>
    </citation>
    <scope>IDENTIFICATION</scope>
</reference>
<accession>A0A3B3R0Q5</accession>
<dbReference type="InterPro" id="IPR000826">
    <property type="entry name" value="Formyl_rcpt-rel"/>
</dbReference>
<comment type="similarity">
    <text evidence="12">Belongs to the G-protein coupled receptor 1 family.</text>
</comment>
<dbReference type="PRINTS" id="PR00237">
    <property type="entry name" value="GPCRRHODOPSN"/>
</dbReference>
<dbReference type="PRINTS" id="PR00526">
    <property type="entry name" value="FMETLEUPHER"/>
</dbReference>
<evidence type="ECO:0000256" key="6">
    <source>
        <dbReference type="ARBA" id="ARBA00023040"/>
    </source>
</evidence>
<dbReference type="KEGG" id="pki:111836084"/>
<protein>
    <submittedName>
        <fullName evidence="15">C3a anaphylatoxin chemotactic receptor</fullName>
    </submittedName>
</protein>
<feature type="domain" description="G-protein coupled receptors family 1 profile" evidence="14">
    <location>
        <begin position="87"/>
        <end position="328"/>
    </location>
</feature>
<comment type="similarity">
    <text evidence="11">Belongs to the chemokine-like receptor (CMKLR) family.</text>
</comment>
<evidence type="ECO:0000256" key="11">
    <source>
        <dbReference type="ARBA" id="ARBA00025736"/>
    </source>
</evidence>
<feature type="transmembrane region" description="Helical" evidence="13">
    <location>
        <begin position="107"/>
        <end position="126"/>
    </location>
</feature>
<evidence type="ECO:0000256" key="13">
    <source>
        <dbReference type="SAM" id="Phobius"/>
    </source>
</evidence>
<dbReference type="GO" id="GO:0006935">
    <property type="term" value="P:chemotaxis"/>
    <property type="evidence" value="ECO:0007669"/>
    <property type="project" value="UniProtKB-KW"/>
</dbReference>